<feature type="region of interest" description="Disordered" evidence="1">
    <location>
        <begin position="1"/>
        <end position="20"/>
    </location>
</feature>
<dbReference type="InterPro" id="IPR012373">
    <property type="entry name" value="Ferrdict_sens_TM"/>
</dbReference>
<accession>A0A443ZSF5</accession>
<dbReference type="PANTHER" id="PTHR30273:SF2">
    <property type="entry name" value="PROTEIN FECR"/>
    <property type="match status" value="1"/>
</dbReference>
<evidence type="ECO:0000313" key="4">
    <source>
        <dbReference type="EMBL" id="RWU22348.1"/>
    </source>
</evidence>
<dbReference type="Proteomes" id="UP000288983">
    <property type="component" value="Unassembled WGS sequence"/>
</dbReference>
<sequence>MEAPQLPDERATETPRPSLRDDPIWAEALDWLLKTRAAPTDEALQQALANWLGSSPEHARAYRKAERVWLLSGDLSFARPAQCPEPPPIAPPRRINRWRRALVAGALAASITLLALPTWQGLSSDEATAVGEHRSLVLEDGSRVELDSDSAIDVHFSNGGRQVTLRRGQAFFQVTPDSQRPFQVRAGEVEVTVTGTAFDVSLALHQVAVAVDHGSVQVSNGAAGVPLARLAAGDRLRLPEHGAPLLDRVPRDQIAAWRNWRLLVNDRPLSEVVDELRRYQPGLILLQDNALAERRITAALDLRSPKLALQAALAPLGGQVSSWSPLLLVIDRH</sequence>
<evidence type="ECO:0000313" key="5">
    <source>
        <dbReference type="Proteomes" id="UP000288983"/>
    </source>
</evidence>
<protein>
    <submittedName>
        <fullName evidence="4">Iron dicitrate transport regulator FecR</fullName>
    </submittedName>
</protein>
<comment type="caution">
    <text evidence="4">The sequence shown here is derived from an EMBL/GenBank/DDBJ whole genome shotgun (WGS) entry which is preliminary data.</text>
</comment>
<dbReference type="Pfam" id="PF16220">
    <property type="entry name" value="DUF4880"/>
    <property type="match status" value="1"/>
</dbReference>
<dbReference type="InterPro" id="IPR032623">
    <property type="entry name" value="FecR_N"/>
</dbReference>
<organism evidence="4 5">
    <name type="scientific">Pseudomonas alkylphenolica</name>
    <dbReference type="NCBI Taxonomy" id="237609"/>
    <lineage>
        <taxon>Bacteria</taxon>
        <taxon>Pseudomonadati</taxon>
        <taxon>Pseudomonadota</taxon>
        <taxon>Gammaproteobacteria</taxon>
        <taxon>Pseudomonadales</taxon>
        <taxon>Pseudomonadaceae</taxon>
        <taxon>Pseudomonas</taxon>
    </lineage>
</organism>
<dbReference type="GO" id="GO:0016989">
    <property type="term" value="F:sigma factor antagonist activity"/>
    <property type="evidence" value="ECO:0007669"/>
    <property type="project" value="TreeGrafter"/>
</dbReference>
<dbReference type="InterPro" id="IPR006860">
    <property type="entry name" value="FecR"/>
</dbReference>
<proteinExistence type="predicted"/>
<dbReference type="PANTHER" id="PTHR30273">
    <property type="entry name" value="PERIPLASMIC SIGNAL SENSOR AND SIGMA FACTOR ACTIVATOR FECR-RELATED"/>
    <property type="match status" value="1"/>
</dbReference>
<gene>
    <name evidence="4" type="ORF">DM813_14310</name>
</gene>
<dbReference type="PIRSF" id="PIRSF018266">
    <property type="entry name" value="FecR"/>
    <property type="match status" value="1"/>
</dbReference>
<dbReference type="Gene3D" id="2.60.120.1440">
    <property type="match status" value="1"/>
</dbReference>
<dbReference type="Pfam" id="PF04773">
    <property type="entry name" value="FecR"/>
    <property type="match status" value="1"/>
</dbReference>
<feature type="domain" description="FecR protein" evidence="2">
    <location>
        <begin position="127"/>
        <end position="217"/>
    </location>
</feature>
<feature type="compositionally biased region" description="Basic and acidic residues" evidence="1">
    <location>
        <begin position="7"/>
        <end position="20"/>
    </location>
</feature>
<evidence type="ECO:0000256" key="1">
    <source>
        <dbReference type="SAM" id="MobiDB-lite"/>
    </source>
</evidence>
<feature type="domain" description="FecR N-terminal" evidence="3">
    <location>
        <begin position="27"/>
        <end position="68"/>
    </location>
</feature>
<evidence type="ECO:0000259" key="2">
    <source>
        <dbReference type="Pfam" id="PF04773"/>
    </source>
</evidence>
<evidence type="ECO:0000259" key="3">
    <source>
        <dbReference type="Pfam" id="PF16220"/>
    </source>
</evidence>
<dbReference type="EMBL" id="QJRG01000044">
    <property type="protein sequence ID" value="RWU22348.1"/>
    <property type="molecule type" value="Genomic_DNA"/>
</dbReference>
<dbReference type="AlphaFoldDB" id="A0A443ZSF5"/>
<dbReference type="OrthoDB" id="9771237at2"/>
<name>A0A443ZSF5_9PSED</name>
<reference evidence="4 5" key="1">
    <citation type="submission" date="2018-06" db="EMBL/GenBank/DDBJ databases">
        <title>Bacteria isolated from soil of Wuhan.</title>
        <authorList>
            <person name="Wei X."/>
            <person name="Chunhua H."/>
        </authorList>
    </citation>
    <scope>NUCLEOTIDE SEQUENCE [LARGE SCALE GENOMIC DNA]</scope>
    <source>
        <strain evidence="5">xwS2</strain>
    </source>
</reference>